<evidence type="ECO:0000256" key="1">
    <source>
        <dbReference type="SAM" id="MobiDB-lite"/>
    </source>
</evidence>
<accession>A0A6C0IGV4</accession>
<dbReference type="EMBL" id="MN740168">
    <property type="protein sequence ID" value="QHT91696.1"/>
    <property type="molecule type" value="Genomic_DNA"/>
</dbReference>
<dbReference type="Gene3D" id="3.40.50.1000">
    <property type="entry name" value="HAD superfamily/HAD-like"/>
    <property type="match status" value="1"/>
</dbReference>
<evidence type="ECO:0000313" key="2">
    <source>
        <dbReference type="EMBL" id="QHT91696.1"/>
    </source>
</evidence>
<feature type="region of interest" description="Disordered" evidence="1">
    <location>
        <begin position="245"/>
        <end position="269"/>
    </location>
</feature>
<name>A0A6C0IGV4_9ZZZZ</name>
<proteinExistence type="predicted"/>
<dbReference type="AlphaFoldDB" id="A0A6C0IGV4"/>
<dbReference type="InterPro" id="IPR036412">
    <property type="entry name" value="HAD-like_sf"/>
</dbReference>
<reference evidence="2" key="1">
    <citation type="journal article" date="2020" name="Nature">
        <title>Giant virus diversity and host interactions through global metagenomics.</title>
        <authorList>
            <person name="Schulz F."/>
            <person name="Roux S."/>
            <person name="Paez-Espino D."/>
            <person name="Jungbluth S."/>
            <person name="Walsh D.A."/>
            <person name="Denef V.J."/>
            <person name="McMahon K.D."/>
            <person name="Konstantinidis K.T."/>
            <person name="Eloe-Fadrosh E.A."/>
            <person name="Kyrpides N.C."/>
            <person name="Woyke T."/>
        </authorList>
    </citation>
    <scope>NUCLEOTIDE SEQUENCE</scope>
    <source>
        <strain evidence="2">GVMAG-M-3300023184-86</strain>
    </source>
</reference>
<protein>
    <submittedName>
        <fullName evidence="2">Uncharacterized protein</fullName>
    </submittedName>
</protein>
<organism evidence="2">
    <name type="scientific">viral metagenome</name>
    <dbReference type="NCBI Taxonomy" id="1070528"/>
    <lineage>
        <taxon>unclassified sequences</taxon>
        <taxon>metagenomes</taxon>
        <taxon>organismal metagenomes</taxon>
    </lineage>
</organism>
<feature type="compositionally biased region" description="Basic residues" evidence="1">
    <location>
        <begin position="251"/>
        <end position="269"/>
    </location>
</feature>
<dbReference type="InterPro" id="IPR023214">
    <property type="entry name" value="HAD_sf"/>
</dbReference>
<dbReference type="SUPFAM" id="SSF56784">
    <property type="entry name" value="HAD-like"/>
    <property type="match status" value="1"/>
</dbReference>
<sequence>MKIVVFDLDETLGYFTEYSIFWSCLEKYLLENNKYNLTHNDFSIILDLYPEFLRPGIMTILNYLKNKKITNCCHKMMIYTNNTGSKSWANYILKYFEEKIKYKLFDQIIAAFKINGKQIEMCRTTYDKTHKDLIRCTKIPLNAEICYLDDVYYPEMTHKNVYYINIKPYLYDLEFDVLIDRFLKCDLSKKLIKNMDDFKTQMVKNFKLFNFDLLEKTNEEYEVDKILSKQILSHLQDFFNKTAKTSGKSVGKTKKSYGNRKNKTFKNKS</sequence>